<dbReference type="InterPro" id="IPR005119">
    <property type="entry name" value="LysR_subst-bd"/>
</dbReference>
<dbReference type="PANTHER" id="PTHR30419">
    <property type="entry name" value="HTH-TYPE TRANSCRIPTIONAL REGULATOR YBHD"/>
    <property type="match status" value="1"/>
</dbReference>
<dbReference type="GO" id="GO:0003700">
    <property type="term" value="F:DNA-binding transcription factor activity"/>
    <property type="evidence" value="ECO:0007669"/>
    <property type="project" value="InterPro"/>
</dbReference>
<dbReference type="GO" id="GO:0005829">
    <property type="term" value="C:cytosol"/>
    <property type="evidence" value="ECO:0007669"/>
    <property type="project" value="TreeGrafter"/>
</dbReference>
<dbReference type="STRING" id="483937.AMQ84_30375"/>
<comment type="similarity">
    <text evidence="1">Belongs to the LysR transcriptional regulatory family.</text>
</comment>
<dbReference type="InterPro" id="IPR036388">
    <property type="entry name" value="WH-like_DNA-bd_sf"/>
</dbReference>
<dbReference type="CDD" id="cd05466">
    <property type="entry name" value="PBP2_LTTR_substrate"/>
    <property type="match status" value="1"/>
</dbReference>
<dbReference type="Proteomes" id="UP000033163">
    <property type="component" value="Chromosome I"/>
</dbReference>
<dbReference type="Gene3D" id="1.10.10.10">
    <property type="entry name" value="Winged helix-like DNA-binding domain superfamily/Winged helix DNA-binding domain"/>
    <property type="match status" value="1"/>
</dbReference>
<dbReference type="InterPro" id="IPR036390">
    <property type="entry name" value="WH_DNA-bd_sf"/>
</dbReference>
<name>A0A0E3WJH9_9BACL</name>
<dbReference type="InterPro" id="IPR050950">
    <property type="entry name" value="HTH-type_LysR_regulators"/>
</dbReference>
<dbReference type="Pfam" id="PF00126">
    <property type="entry name" value="HTH_1"/>
    <property type="match status" value="1"/>
</dbReference>
<dbReference type="HOGENOM" id="CLU_039613_6_2_9"/>
<dbReference type="AlphaFoldDB" id="A0A0E3WJH9"/>
<dbReference type="FunFam" id="1.10.10.10:FF:000001">
    <property type="entry name" value="LysR family transcriptional regulator"/>
    <property type="match status" value="1"/>
</dbReference>
<evidence type="ECO:0000256" key="2">
    <source>
        <dbReference type="ARBA" id="ARBA00023015"/>
    </source>
</evidence>
<keyword evidence="3" id="KW-0238">DNA-binding</keyword>
<evidence type="ECO:0000256" key="1">
    <source>
        <dbReference type="ARBA" id="ARBA00009437"/>
    </source>
</evidence>
<dbReference type="KEGG" id="pri:PRIO_6471"/>
<dbReference type="SUPFAM" id="SSF46785">
    <property type="entry name" value="Winged helix' DNA-binding domain"/>
    <property type="match status" value="1"/>
</dbReference>
<evidence type="ECO:0000259" key="5">
    <source>
        <dbReference type="PROSITE" id="PS50931"/>
    </source>
</evidence>
<evidence type="ECO:0000256" key="4">
    <source>
        <dbReference type="ARBA" id="ARBA00023163"/>
    </source>
</evidence>
<evidence type="ECO:0000256" key="3">
    <source>
        <dbReference type="ARBA" id="ARBA00023125"/>
    </source>
</evidence>
<evidence type="ECO:0000313" key="6">
    <source>
        <dbReference type="EMBL" id="CQR58818.1"/>
    </source>
</evidence>
<gene>
    <name evidence="6" type="primary">yvbU</name>
    <name evidence="6" type="ORF">PRIO_6471</name>
</gene>
<dbReference type="GO" id="GO:0003677">
    <property type="term" value="F:DNA binding"/>
    <property type="evidence" value="ECO:0007669"/>
    <property type="project" value="UniProtKB-KW"/>
</dbReference>
<reference evidence="7" key="1">
    <citation type="submission" date="2015-03" db="EMBL/GenBank/DDBJ databases">
        <authorList>
            <person name="Wibberg D."/>
        </authorList>
    </citation>
    <scope>NUCLEOTIDE SEQUENCE [LARGE SCALE GENOMIC DNA]</scope>
</reference>
<accession>A0A0E3WJH9</accession>
<organism evidence="6 7">
    <name type="scientific">Paenibacillus riograndensis SBR5</name>
    <dbReference type="NCBI Taxonomy" id="1073571"/>
    <lineage>
        <taxon>Bacteria</taxon>
        <taxon>Bacillati</taxon>
        <taxon>Bacillota</taxon>
        <taxon>Bacilli</taxon>
        <taxon>Bacillales</taxon>
        <taxon>Paenibacillaceae</taxon>
        <taxon>Paenibacillus</taxon>
        <taxon>Paenibacillus sonchi group</taxon>
    </lineage>
</organism>
<dbReference type="PATRIC" id="fig|1073571.4.peg.6915"/>
<dbReference type="PROSITE" id="PS50931">
    <property type="entry name" value="HTH_LYSR"/>
    <property type="match status" value="1"/>
</dbReference>
<dbReference type="EMBL" id="LN831776">
    <property type="protein sequence ID" value="CQR58818.1"/>
    <property type="molecule type" value="Genomic_DNA"/>
</dbReference>
<keyword evidence="2" id="KW-0805">Transcription regulation</keyword>
<keyword evidence="4" id="KW-0804">Transcription</keyword>
<feature type="domain" description="HTH lysR-type" evidence="5">
    <location>
        <begin position="13"/>
        <end position="71"/>
    </location>
</feature>
<sequence length="315" mass="34832">MNYYYKGHTKTVMNNTQIRLFVSIAESGSFTKAGQDMNMTQPAVSRAISALEAELAVKLLLRDRRSGLMLTDIGKRILVIFREILIGYDKVEQEISAEKGLEKGLIRIGAFPVASAHLVPKIIRSIASSYPEIEIRLYEGTVAEVKEWLEARIIDVGLIIPPDGDFDFVPLFREKLYAVLQDDHPLRHKAVICVKDLEDEPMLICRSGYEPPVVDLFQRGGSKLNVKYEVSSYLTALNMVKEGLAVGVMSQLSLLSLPPGVIIRELAPDAYRDIHLAVNSLAEASIAVRLFIDTALRLTAGPDTAVPPVIQAGQM</sequence>
<dbReference type="PRINTS" id="PR00039">
    <property type="entry name" value="HTHLYSR"/>
</dbReference>
<dbReference type="SUPFAM" id="SSF53850">
    <property type="entry name" value="Periplasmic binding protein-like II"/>
    <property type="match status" value="1"/>
</dbReference>
<evidence type="ECO:0000313" key="7">
    <source>
        <dbReference type="Proteomes" id="UP000033163"/>
    </source>
</evidence>
<dbReference type="Pfam" id="PF03466">
    <property type="entry name" value="LysR_substrate"/>
    <property type="match status" value="1"/>
</dbReference>
<protein>
    <submittedName>
        <fullName evidence="6">Putative HTH-type transcriptional regulator YvbU</fullName>
    </submittedName>
</protein>
<proteinExistence type="inferred from homology"/>
<dbReference type="PANTHER" id="PTHR30419:SF24">
    <property type="entry name" value="HTH-TYPE TRANSCRIPTIONAL REGULATOR CZCR"/>
    <property type="match status" value="1"/>
</dbReference>
<dbReference type="InterPro" id="IPR000847">
    <property type="entry name" value="LysR_HTH_N"/>
</dbReference>
<dbReference type="Gene3D" id="3.40.190.10">
    <property type="entry name" value="Periplasmic binding protein-like II"/>
    <property type="match status" value="2"/>
</dbReference>